<gene>
    <name evidence="2" type="ORF">C5O19_07525</name>
</gene>
<reference evidence="3" key="1">
    <citation type="submission" date="2018-02" db="EMBL/GenBank/DDBJ databases">
        <title>Genome sequencing of Solimonas sp. HR-BB.</title>
        <authorList>
            <person name="Lee Y."/>
            <person name="Jeon C.O."/>
        </authorList>
    </citation>
    <scope>NUCLEOTIDE SEQUENCE [LARGE SCALE GENOMIC DNA]</scope>
    <source>
        <strain evidence="3">HR-U</strain>
    </source>
</reference>
<accession>A0A2S7IP45</accession>
<feature type="transmembrane region" description="Helical" evidence="1">
    <location>
        <begin position="121"/>
        <end position="138"/>
    </location>
</feature>
<name>A0A2S7IP45_9BACT</name>
<keyword evidence="1" id="KW-0812">Transmembrane</keyword>
<comment type="caution">
    <text evidence="2">The sequence shown here is derived from an EMBL/GenBank/DDBJ whole genome shotgun (WGS) entry which is preliminary data.</text>
</comment>
<evidence type="ECO:0000313" key="2">
    <source>
        <dbReference type="EMBL" id="PQA59487.1"/>
    </source>
</evidence>
<proteinExistence type="predicted"/>
<organism evidence="2 3">
    <name type="scientific">Siphonobacter curvatus</name>
    <dbReference type="NCBI Taxonomy" id="2094562"/>
    <lineage>
        <taxon>Bacteria</taxon>
        <taxon>Pseudomonadati</taxon>
        <taxon>Bacteroidota</taxon>
        <taxon>Cytophagia</taxon>
        <taxon>Cytophagales</taxon>
        <taxon>Cytophagaceae</taxon>
        <taxon>Siphonobacter</taxon>
    </lineage>
</organism>
<evidence type="ECO:0000313" key="3">
    <source>
        <dbReference type="Proteomes" id="UP000239590"/>
    </source>
</evidence>
<keyword evidence="3" id="KW-1185">Reference proteome</keyword>
<protein>
    <submittedName>
        <fullName evidence="2">Uncharacterized protein</fullName>
    </submittedName>
</protein>
<dbReference type="Proteomes" id="UP000239590">
    <property type="component" value="Unassembled WGS sequence"/>
</dbReference>
<feature type="transmembrane region" description="Helical" evidence="1">
    <location>
        <begin position="83"/>
        <end position="101"/>
    </location>
</feature>
<evidence type="ECO:0000256" key="1">
    <source>
        <dbReference type="SAM" id="Phobius"/>
    </source>
</evidence>
<keyword evidence="1" id="KW-1133">Transmembrane helix</keyword>
<dbReference type="AlphaFoldDB" id="A0A2S7IP45"/>
<sequence>MTSRQTIRYIAVDYPGGRKRFFAGDEFVFKAKGQSGKIRDNIFAVTDSTLVFADFSEITNQQEYTEYRLSDIRKVYFMKGSSLATQAGYLLPAAGALYFIMDFFGPVWNRELKGSSLELTSSTAIVSGGLIGLGALCYKSTHKAMKIGHRNRLKVLQTF</sequence>
<keyword evidence="1" id="KW-0472">Membrane</keyword>
<dbReference type="EMBL" id="PTRA01000001">
    <property type="protein sequence ID" value="PQA59487.1"/>
    <property type="molecule type" value="Genomic_DNA"/>
</dbReference>